<organism evidence="3 4">
    <name type="scientific">Zymomonas mobilis subsp. mobilis (strain ATCC 10988 / DSM 424 / LMG 404 / NCIMB 8938 / NRRL B-806 / ZM1)</name>
    <dbReference type="NCBI Taxonomy" id="555217"/>
    <lineage>
        <taxon>Bacteria</taxon>
        <taxon>Pseudomonadati</taxon>
        <taxon>Pseudomonadota</taxon>
        <taxon>Alphaproteobacteria</taxon>
        <taxon>Sphingomonadales</taxon>
        <taxon>Zymomonadaceae</taxon>
        <taxon>Zymomonas</taxon>
    </lineage>
</organism>
<sequence precursor="true">MTSAMKKIQPEAFSEKSSDSQASVSGAKSSSFYIGMRVLPPAEREAMYAIYNFCRQVDDIADDLEGSQEERKQALDAWRHDINALYAGEPCGQAAFLKEPVARFHLRQEDFIAVIDGMAMDLKGPIVFPDEATLDLYCDRVASAVGRLSVYVFGMDPNIGESLAYHLGRALQLTNILRDIDEDAEIGRCYLPREPLEKAGIPLDIEKALADPRLDKVCRDLAWQAEGHYAASDHIIHNRPKGYLIAPRLMAAAYSALLRKMLAQGWKNPRKKVKHNKLALLWTLLRLKVTS</sequence>
<dbReference type="CDD" id="cd00683">
    <property type="entry name" value="Trans_IPPS_HH"/>
    <property type="match status" value="1"/>
</dbReference>
<dbReference type="SFLD" id="SFLDS00005">
    <property type="entry name" value="Isoprenoid_Synthase_Type_I"/>
    <property type="match status" value="1"/>
</dbReference>
<evidence type="ECO:0000256" key="2">
    <source>
        <dbReference type="SAM" id="MobiDB-lite"/>
    </source>
</evidence>
<dbReference type="SUPFAM" id="SSF48576">
    <property type="entry name" value="Terpenoid synthases"/>
    <property type="match status" value="1"/>
</dbReference>
<dbReference type="Gene3D" id="1.10.600.10">
    <property type="entry name" value="Farnesyl Diphosphate Synthase"/>
    <property type="match status" value="1"/>
</dbReference>
<evidence type="ECO:0000313" key="4">
    <source>
        <dbReference type="Proteomes" id="UP000001494"/>
    </source>
</evidence>
<dbReference type="HOGENOM" id="CLU_037269_1_1_5"/>
<dbReference type="InterPro" id="IPR008949">
    <property type="entry name" value="Isoprenoid_synthase_dom_sf"/>
</dbReference>
<dbReference type="PROSITE" id="PS01044">
    <property type="entry name" value="SQUALEN_PHYTOEN_SYN_1"/>
    <property type="match status" value="1"/>
</dbReference>
<dbReference type="NCBIfam" id="TIGR03465">
    <property type="entry name" value="HpnD"/>
    <property type="match status" value="1"/>
</dbReference>
<dbReference type="PANTHER" id="PTHR31480">
    <property type="entry name" value="BIFUNCTIONAL LYCOPENE CYCLASE/PHYTOENE SYNTHASE"/>
    <property type="match status" value="1"/>
</dbReference>
<dbReference type="GO" id="GO:0051996">
    <property type="term" value="F:squalene synthase [NAD(P)H] activity"/>
    <property type="evidence" value="ECO:0007669"/>
    <property type="project" value="InterPro"/>
</dbReference>
<feature type="region of interest" description="Disordered" evidence="2">
    <location>
        <begin position="1"/>
        <end position="23"/>
    </location>
</feature>
<dbReference type="EC" id="2.5.1.32" evidence="3"/>
<dbReference type="EMBL" id="CP002850">
    <property type="protein sequence ID" value="AEH62274.1"/>
    <property type="molecule type" value="Genomic_DNA"/>
</dbReference>
<dbReference type="Pfam" id="PF00494">
    <property type="entry name" value="SQS_PSY"/>
    <property type="match status" value="1"/>
</dbReference>
<dbReference type="GeneID" id="79903975"/>
<dbReference type="Proteomes" id="UP000001494">
    <property type="component" value="Chromosome"/>
</dbReference>
<dbReference type="SMR" id="A0A0H3FWU9"/>
<dbReference type="GO" id="GO:0016117">
    <property type="term" value="P:carotenoid biosynthetic process"/>
    <property type="evidence" value="ECO:0007669"/>
    <property type="project" value="InterPro"/>
</dbReference>
<dbReference type="InterPro" id="IPR019845">
    <property type="entry name" value="Squalene/phytoene_synthase_CS"/>
</dbReference>
<dbReference type="OrthoDB" id="9807580at2"/>
<dbReference type="PROSITE" id="PS01045">
    <property type="entry name" value="SQUALEN_PHYTOEN_SYN_2"/>
    <property type="match status" value="1"/>
</dbReference>
<dbReference type="KEGG" id="zmm:Zmob_0427"/>
<dbReference type="InterPro" id="IPR033904">
    <property type="entry name" value="Trans_IPPS_HH"/>
</dbReference>
<keyword evidence="1 3" id="KW-0808">Transferase</keyword>
<dbReference type="GO" id="GO:0004311">
    <property type="term" value="F:geranylgeranyl diphosphate synthase activity"/>
    <property type="evidence" value="ECO:0007669"/>
    <property type="project" value="InterPro"/>
</dbReference>
<evidence type="ECO:0000313" key="3">
    <source>
        <dbReference type="EMBL" id="AEH62274.1"/>
    </source>
</evidence>
<dbReference type="SFLD" id="SFLDG01212">
    <property type="entry name" value="Phytoene_synthase_like"/>
    <property type="match status" value="1"/>
</dbReference>
<proteinExistence type="predicted"/>
<dbReference type="AlphaFoldDB" id="A0A0H3FWU9"/>
<reference evidence="3 4" key="1">
    <citation type="journal article" date="2011" name="J. Bacteriol.">
        <title>Genome sequence of the ethanol-producing Zymomonas mobilis subsp. mobilis lectotype strain ATCC 10988.</title>
        <authorList>
            <person name="Pappas K.M."/>
            <person name="Kouvelis V.N."/>
            <person name="Saunders E."/>
            <person name="Brettin T.S."/>
            <person name="Bruce D."/>
            <person name="Detter C."/>
            <person name="Balakireva M."/>
            <person name="Han C.S."/>
            <person name="Savvakis G."/>
            <person name="Kyrpides N.C."/>
            <person name="Typas M.A."/>
        </authorList>
    </citation>
    <scope>NUCLEOTIDE SEQUENCE [LARGE SCALE GENOMIC DNA]</scope>
    <source>
        <strain evidence="4">ATCC 10988 / DSM 424 / CCUG 17860 / LMG 404 / NCIMB 8938 / NRRL B-806 / ZM1</strain>
    </source>
</reference>
<accession>A0A0H3FWU9</accession>
<dbReference type="InterPro" id="IPR002060">
    <property type="entry name" value="Squ/phyt_synthse"/>
</dbReference>
<gene>
    <name evidence="3" type="ordered locus">Zmob_0427</name>
</gene>
<dbReference type="eggNOG" id="COG1562">
    <property type="taxonomic scope" value="Bacteria"/>
</dbReference>
<protein>
    <submittedName>
        <fullName evidence="3">Squalene synthase HpnD</fullName>
        <ecNumber evidence="3">2.5.1.32</ecNumber>
    </submittedName>
</protein>
<dbReference type="InterPro" id="IPR017828">
    <property type="entry name" value="SQ_synth_HpnD-like"/>
</dbReference>
<dbReference type="RefSeq" id="WP_011240736.1">
    <property type="nucleotide sequence ID" value="NC_017262.1"/>
</dbReference>
<dbReference type="SFLD" id="SFLDG01018">
    <property type="entry name" value="Squalene/Phytoene_Synthase_Lik"/>
    <property type="match status" value="1"/>
</dbReference>
<evidence type="ECO:0000256" key="1">
    <source>
        <dbReference type="ARBA" id="ARBA00022679"/>
    </source>
</evidence>
<dbReference type="InterPro" id="IPR044843">
    <property type="entry name" value="Trans_IPPS_bact-type"/>
</dbReference>
<name>A0A0H3FWU9_ZYMMA</name>